<proteinExistence type="predicted"/>
<evidence type="ECO:0008006" key="2">
    <source>
        <dbReference type="Google" id="ProtNLM"/>
    </source>
</evidence>
<protein>
    <recommendedName>
        <fullName evidence="2">Phage protein</fullName>
    </recommendedName>
</protein>
<accession>A0A0F9GFI5</accession>
<comment type="caution">
    <text evidence="1">The sequence shown here is derived from an EMBL/GenBank/DDBJ whole genome shotgun (WGS) entry which is preliminary data.</text>
</comment>
<organism evidence="1">
    <name type="scientific">marine sediment metagenome</name>
    <dbReference type="NCBI Taxonomy" id="412755"/>
    <lineage>
        <taxon>unclassified sequences</taxon>
        <taxon>metagenomes</taxon>
        <taxon>ecological metagenomes</taxon>
    </lineage>
</organism>
<name>A0A0F9GFI5_9ZZZZ</name>
<gene>
    <name evidence="1" type="ORF">LCGC14_1916280</name>
</gene>
<evidence type="ECO:0000313" key="1">
    <source>
        <dbReference type="EMBL" id="KKL89281.1"/>
    </source>
</evidence>
<dbReference type="EMBL" id="LAZR01020329">
    <property type="protein sequence ID" value="KKL89281.1"/>
    <property type="molecule type" value="Genomic_DNA"/>
</dbReference>
<reference evidence="1" key="1">
    <citation type="journal article" date="2015" name="Nature">
        <title>Complex archaea that bridge the gap between prokaryotes and eukaryotes.</title>
        <authorList>
            <person name="Spang A."/>
            <person name="Saw J.H."/>
            <person name="Jorgensen S.L."/>
            <person name="Zaremba-Niedzwiedzka K."/>
            <person name="Martijn J."/>
            <person name="Lind A.E."/>
            <person name="van Eijk R."/>
            <person name="Schleper C."/>
            <person name="Guy L."/>
            <person name="Ettema T.J."/>
        </authorList>
    </citation>
    <scope>NUCLEOTIDE SEQUENCE</scope>
</reference>
<sequence>MTSKQFETGWQHFLKCIDFNHSNLDAEAIAFMNEMPAEVRNALIASNIKKTFEDTRSKK</sequence>
<dbReference type="AlphaFoldDB" id="A0A0F9GFI5"/>